<accession>A0A662Z2Q4</accession>
<protein>
    <submittedName>
        <fullName evidence="4">YqeG family HAD IIIA-type phosphatase</fullName>
    </submittedName>
</protein>
<dbReference type="NCBIfam" id="TIGR01662">
    <property type="entry name" value="HAD-SF-IIIA"/>
    <property type="match status" value="1"/>
</dbReference>
<name>A0A662Z2Q4_9STAP</name>
<dbReference type="GO" id="GO:0044281">
    <property type="term" value="P:small molecule metabolic process"/>
    <property type="evidence" value="ECO:0007669"/>
    <property type="project" value="UniProtKB-ARBA"/>
</dbReference>
<proteinExistence type="predicted"/>
<dbReference type="Pfam" id="PF13242">
    <property type="entry name" value="Hydrolase_like"/>
    <property type="match status" value="1"/>
</dbReference>
<keyword evidence="3" id="KW-0460">Magnesium</keyword>
<dbReference type="EMBL" id="DYYI01000010">
    <property type="protein sequence ID" value="HJE18953.1"/>
    <property type="molecule type" value="Genomic_DNA"/>
</dbReference>
<sequence length="177" mass="20295">MKILEDLFLPTYFVNHFSDITPEVLKEKGYKAVMIDLDNTLVAYDEANSNEVVNTWFNALDESEIKIMIVSNGKYDRVSAFSEPEEFIYIDSARKPFSKGFTKAMRAFGVYPHETLMIGDQVMTDVLGSRRVGVDSALVRPIKDKDALATKLNRFIESLILKQFNRKGLVNWRETIE</sequence>
<organism evidence="5 6">
    <name type="scientific">Aliicoccus persicus</name>
    <dbReference type="NCBI Taxonomy" id="930138"/>
    <lineage>
        <taxon>Bacteria</taxon>
        <taxon>Bacillati</taxon>
        <taxon>Bacillota</taxon>
        <taxon>Bacilli</taxon>
        <taxon>Bacillales</taxon>
        <taxon>Staphylococcaceae</taxon>
        <taxon>Aliicoccus</taxon>
    </lineage>
</organism>
<gene>
    <name evidence="4" type="ORF">K8V35_01185</name>
    <name evidence="5" type="ORF">SAMN05192557_0503</name>
</gene>
<dbReference type="InterPro" id="IPR006439">
    <property type="entry name" value="HAD-SF_hydro_IA"/>
</dbReference>
<comment type="cofactor">
    <cofactor evidence="1">
        <name>Mg(2+)</name>
        <dbReference type="ChEBI" id="CHEBI:18420"/>
    </cofactor>
</comment>
<dbReference type="InterPro" id="IPR010021">
    <property type="entry name" value="PGPP1/Gep4"/>
</dbReference>
<dbReference type="NCBIfam" id="TIGR01549">
    <property type="entry name" value="HAD-SF-IA-v1"/>
    <property type="match status" value="1"/>
</dbReference>
<reference evidence="4" key="3">
    <citation type="submission" date="2021-09" db="EMBL/GenBank/DDBJ databases">
        <authorList>
            <person name="Gilroy R."/>
        </authorList>
    </citation>
    <scope>NUCLEOTIDE SEQUENCE</scope>
    <source>
        <strain evidence="4">6019</strain>
    </source>
</reference>
<dbReference type="EMBL" id="FOIT01000001">
    <property type="protein sequence ID" value="SEV85439.1"/>
    <property type="molecule type" value="Genomic_DNA"/>
</dbReference>
<evidence type="ECO:0000256" key="1">
    <source>
        <dbReference type="ARBA" id="ARBA00001946"/>
    </source>
</evidence>
<dbReference type="InterPro" id="IPR051400">
    <property type="entry name" value="HAD-like_hydrolase"/>
</dbReference>
<dbReference type="NCBIfam" id="TIGR01668">
    <property type="entry name" value="YqeG_hyp_ppase"/>
    <property type="match status" value="1"/>
</dbReference>
<dbReference type="Gene3D" id="3.40.50.1000">
    <property type="entry name" value="HAD superfamily/HAD-like"/>
    <property type="match status" value="1"/>
</dbReference>
<dbReference type="GO" id="GO:0008962">
    <property type="term" value="F:phosphatidylglycerophosphatase activity"/>
    <property type="evidence" value="ECO:0007669"/>
    <property type="project" value="InterPro"/>
</dbReference>
<evidence type="ECO:0000313" key="5">
    <source>
        <dbReference type="EMBL" id="SEV85439.1"/>
    </source>
</evidence>
<dbReference type="PANTHER" id="PTHR46470">
    <property type="entry name" value="N-ACYLNEURAMINATE-9-PHOSPHATASE"/>
    <property type="match status" value="1"/>
</dbReference>
<evidence type="ECO:0000256" key="3">
    <source>
        <dbReference type="ARBA" id="ARBA00022842"/>
    </source>
</evidence>
<reference evidence="4" key="2">
    <citation type="journal article" date="2021" name="PeerJ">
        <title>Extensive microbial diversity within the chicken gut microbiome revealed by metagenomics and culture.</title>
        <authorList>
            <person name="Gilroy R."/>
            <person name="Ravi A."/>
            <person name="Getino M."/>
            <person name="Pursley I."/>
            <person name="Horton D.L."/>
            <person name="Alikhan N.F."/>
            <person name="Baker D."/>
            <person name="Gharbi K."/>
            <person name="Hall N."/>
            <person name="Watson M."/>
            <person name="Adriaenssens E.M."/>
            <person name="Foster-Nyarko E."/>
            <person name="Jarju S."/>
            <person name="Secka A."/>
            <person name="Antonio M."/>
            <person name="Oren A."/>
            <person name="Chaudhuri R.R."/>
            <person name="La Ragione R."/>
            <person name="Hildebrand F."/>
            <person name="Pallen M.J."/>
        </authorList>
    </citation>
    <scope>NUCLEOTIDE SEQUENCE</scope>
    <source>
        <strain evidence="4">6019</strain>
    </source>
</reference>
<dbReference type="OrthoDB" id="9787572at2"/>
<dbReference type="RefSeq" id="WP_091473582.1">
    <property type="nucleotide sequence ID" value="NZ_FOIT01000001.1"/>
</dbReference>
<dbReference type="SUPFAM" id="SSF56784">
    <property type="entry name" value="HAD-like"/>
    <property type="match status" value="1"/>
</dbReference>
<dbReference type="InterPro" id="IPR036412">
    <property type="entry name" value="HAD-like_sf"/>
</dbReference>
<keyword evidence="6" id="KW-1185">Reference proteome</keyword>
<dbReference type="Proteomes" id="UP000243605">
    <property type="component" value="Unassembled WGS sequence"/>
</dbReference>
<keyword evidence="2" id="KW-0378">Hydrolase</keyword>
<dbReference type="InterPro" id="IPR023214">
    <property type="entry name" value="HAD_sf"/>
</dbReference>
<evidence type="ECO:0000313" key="4">
    <source>
        <dbReference type="EMBL" id="HJE18953.1"/>
    </source>
</evidence>
<dbReference type="AlphaFoldDB" id="A0A662Z2Q4"/>
<dbReference type="Proteomes" id="UP000763505">
    <property type="component" value="Unassembled WGS sequence"/>
</dbReference>
<evidence type="ECO:0000313" key="6">
    <source>
        <dbReference type="Proteomes" id="UP000243605"/>
    </source>
</evidence>
<reference evidence="5 6" key="1">
    <citation type="submission" date="2016-10" db="EMBL/GenBank/DDBJ databases">
        <authorList>
            <person name="Varghese N."/>
            <person name="Submissions S."/>
        </authorList>
    </citation>
    <scope>NUCLEOTIDE SEQUENCE [LARGE SCALE GENOMIC DNA]</scope>
    <source>
        <strain evidence="5 6">IBRC-M10081</strain>
    </source>
</reference>
<evidence type="ECO:0000256" key="2">
    <source>
        <dbReference type="ARBA" id="ARBA00022801"/>
    </source>
</evidence>
<dbReference type="InterPro" id="IPR006549">
    <property type="entry name" value="HAD-SF_hydro_IIIA"/>
</dbReference>